<dbReference type="OrthoDB" id="277011at2759"/>
<organism evidence="2">
    <name type="scientific">Fonticula alba</name>
    <name type="common">Slime mold</name>
    <dbReference type="NCBI Taxonomy" id="691883"/>
    <lineage>
        <taxon>Eukaryota</taxon>
        <taxon>Rotosphaerida</taxon>
        <taxon>Fonticulaceae</taxon>
        <taxon>Fonticula</taxon>
    </lineage>
</organism>
<dbReference type="GeneID" id="20529234"/>
<dbReference type="AlphaFoldDB" id="A0A058Z488"/>
<dbReference type="Proteomes" id="UP000030693">
    <property type="component" value="Unassembled WGS sequence"/>
</dbReference>
<dbReference type="STRING" id="691883.A0A058Z488"/>
<feature type="non-terminal residue" evidence="2">
    <location>
        <position position="1"/>
    </location>
</feature>
<name>A0A058Z488_FONAL</name>
<protein>
    <recommendedName>
        <fullName evidence="1">FCP1 homology domain-containing protein</fullName>
    </recommendedName>
</protein>
<dbReference type="EMBL" id="KB932207">
    <property type="protein sequence ID" value="KCV69094.1"/>
    <property type="molecule type" value="Genomic_DNA"/>
</dbReference>
<evidence type="ECO:0000313" key="2">
    <source>
        <dbReference type="EMBL" id="KCV69094.1"/>
    </source>
</evidence>
<dbReference type="RefSeq" id="XP_009496665.1">
    <property type="nucleotide sequence ID" value="XM_009498390.1"/>
</dbReference>
<dbReference type="InterPro" id="IPR023214">
    <property type="entry name" value="HAD_sf"/>
</dbReference>
<dbReference type="Gene3D" id="3.40.50.1000">
    <property type="entry name" value="HAD superfamily/HAD-like"/>
    <property type="match status" value="1"/>
</dbReference>
<evidence type="ECO:0000313" key="3">
    <source>
        <dbReference type="Proteomes" id="UP000030693"/>
    </source>
</evidence>
<keyword evidence="3" id="KW-1185">Reference proteome</keyword>
<sequence>NAIPIDTWTSDPSDRSLMDLLPFLDALRFCSDVRSVLSLRNC</sequence>
<dbReference type="InterPro" id="IPR004274">
    <property type="entry name" value="FCP1_dom"/>
</dbReference>
<accession>A0A058Z488</accession>
<reference evidence="2" key="1">
    <citation type="submission" date="2013-04" db="EMBL/GenBank/DDBJ databases">
        <title>The Genome Sequence of Fonticula alba ATCC 38817.</title>
        <authorList>
            <consortium name="The Broad Institute Genomics Platform"/>
            <person name="Russ C."/>
            <person name="Cuomo C."/>
            <person name="Burger G."/>
            <person name="Gray M.W."/>
            <person name="Holland P.W.H."/>
            <person name="King N."/>
            <person name="Lang F.B.F."/>
            <person name="Roger A.J."/>
            <person name="Ruiz-Trillo I."/>
            <person name="Brown M."/>
            <person name="Walker B."/>
            <person name="Young S."/>
            <person name="Zeng Q."/>
            <person name="Gargeya S."/>
            <person name="Fitzgerald M."/>
            <person name="Haas B."/>
            <person name="Abouelleil A."/>
            <person name="Allen A.W."/>
            <person name="Alvarado L."/>
            <person name="Arachchi H.M."/>
            <person name="Berlin A.M."/>
            <person name="Chapman S.B."/>
            <person name="Gainer-Dewar J."/>
            <person name="Goldberg J."/>
            <person name="Griggs A."/>
            <person name="Gujja S."/>
            <person name="Hansen M."/>
            <person name="Howarth C."/>
            <person name="Imamovic A."/>
            <person name="Ireland A."/>
            <person name="Larimer J."/>
            <person name="McCowan C."/>
            <person name="Murphy C."/>
            <person name="Pearson M."/>
            <person name="Poon T.W."/>
            <person name="Priest M."/>
            <person name="Roberts A."/>
            <person name="Saif S."/>
            <person name="Shea T."/>
            <person name="Sisk P."/>
            <person name="Sykes S."/>
            <person name="Wortman J."/>
            <person name="Nusbaum C."/>
            <person name="Birren B."/>
        </authorList>
    </citation>
    <scope>NUCLEOTIDE SEQUENCE [LARGE SCALE GENOMIC DNA]</scope>
    <source>
        <strain evidence="2">ATCC 38817</strain>
    </source>
</reference>
<evidence type="ECO:0000259" key="1">
    <source>
        <dbReference type="Pfam" id="PF03031"/>
    </source>
</evidence>
<feature type="domain" description="FCP1 homology" evidence="1">
    <location>
        <begin position="1"/>
        <end position="34"/>
    </location>
</feature>
<proteinExistence type="predicted"/>
<gene>
    <name evidence="2" type="ORF">H696_04509</name>
</gene>
<dbReference type="Pfam" id="PF03031">
    <property type="entry name" value="NIF"/>
    <property type="match status" value="1"/>
</dbReference>